<organism evidence="1 2">
    <name type="scientific">Vitrella brassicaformis (strain CCMP3155)</name>
    <dbReference type="NCBI Taxonomy" id="1169540"/>
    <lineage>
        <taxon>Eukaryota</taxon>
        <taxon>Sar</taxon>
        <taxon>Alveolata</taxon>
        <taxon>Colpodellida</taxon>
        <taxon>Vitrellaceae</taxon>
        <taxon>Vitrella</taxon>
    </lineage>
</organism>
<dbReference type="InterPro" id="IPR027417">
    <property type="entry name" value="P-loop_NTPase"/>
</dbReference>
<reference evidence="1 2" key="1">
    <citation type="submission" date="2014-11" db="EMBL/GenBank/DDBJ databases">
        <authorList>
            <person name="Zhu J."/>
            <person name="Qi W."/>
            <person name="Song R."/>
        </authorList>
    </citation>
    <scope>NUCLEOTIDE SEQUENCE [LARGE SCALE GENOMIC DNA]</scope>
</reference>
<gene>
    <name evidence="1" type="ORF">Vbra_14228</name>
</gene>
<keyword evidence="2" id="KW-1185">Reference proteome</keyword>
<dbReference type="SUPFAM" id="SSF52540">
    <property type="entry name" value="P-loop containing nucleoside triphosphate hydrolases"/>
    <property type="match status" value="1"/>
</dbReference>
<evidence type="ECO:0000313" key="2">
    <source>
        <dbReference type="Proteomes" id="UP000041254"/>
    </source>
</evidence>
<dbReference type="PhylomeDB" id="A0A0G4F190"/>
<proteinExistence type="predicted"/>
<name>A0A0G4F190_VITBC</name>
<dbReference type="VEuPathDB" id="CryptoDB:Vbra_14228"/>
<accession>A0A0G4F190</accession>
<dbReference type="InParanoid" id="A0A0G4F190"/>
<dbReference type="EMBL" id="CDMY01000356">
    <property type="protein sequence ID" value="CEM05299.1"/>
    <property type="molecule type" value="Genomic_DNA"/>
</dbReference>
<protein>
    <submittedName>
        <fullName evidence="1">Uncharacterized protein</fullName>
    </submittedName>
</protein>
<dbReference type="Proteomes" id="UP000041254">
    <property type="component" value="Unassembled WGS sequence"/>
</dbReference>
<dbReference type="OrthoDB" id="426852at2759"/>
<dbReference type="AlphaFoldDB" id="A0A0G4F190"/>
<evidence type="ECO:0000313" key="1">
    <source>
        <dbReference type="EMBL" id="CEM05299.1"/>
    </source>
</evidence>
<sequence length="503" mass="56331">MVGTVTALASASGSGLSSFLHGQQACGNLMARPRGRRLRMMSQAPPAGGRIDLKRGDLLDLDKLHDKTRAGVPSIYPAAGSPEYFVGNDHLEFTATLAKITYWYERDGFNPRIPPMAVTRHVRGGKTRFLQEIGMALHKKGVPVVLISFNDQTAKIERLEEDASLEQQLLWRISWAAATDEARELMDNDFKLWVERMVPSYEVVRERLERQNCVLLIDELNKLITDDLRDKQEGKDLADLLKRRFVDPLGRYLVFSSHITATGNKLVKFMHSPSDRDVIRPRLPIIKTLEDARRLGVPGGATKGSLCYLGLAPALVHDTYNIHKRNVEGCIKKRFEKLALPPLTDETVKAVVMTNVCGQEEYAEKLGEWSQALDAFDGSDAAMHGSDAVSVLYTWPPCYLAAACDKLCRPKTVNPAFRRGLVFIGKSLRELIKAPEGSGREWKGVCAAVVVMRMMQSDIARQFPSLLPSKHNNQPTNQLQPKCRRERPLTARASVRMPLWGRH</sequence>